<feature type="transmembrane region" description="Helical" evidence="1">
    <location>
        <begin position="45"/>
        <end position="71"/>
    </location>
</feature>
<organism evidence="2 3">
    <name type="scientific">Streptomyces typhae</name>
    <dbReference type="NCBI Taxonomy" id="2681492"/>
    <lineage>
        <taxon>Bacteria</taxon>
        <taxon>Bacillati</taxon>
        <taxon>Actinomycetota</taxon>
        <taxon>Actinomycetes</taxon>
        <taxon>Kitasatosporales</taxon>
        <taxon>Streptomycetaceae</taxon>
        <taxon>Streptomyces</taxon>
    </lineage>
</organism>
<sequence>MDLEGPLSSDPWIVVGALVVTTFLIKGAGSLVMGDRELPAWFPRFVEYLTPALLAVLVVTQLVGSAGAHGMTFDARIAGFAGALVAWRLKAPVPLVILVAAAVTAGVRALG</sequence>
<dbReference type="EMBL" id="WPNZ01000004">
    <property type="protein sequence ID" value="MVO85152.1"/>
    <property type="molecule type" value="Genomic_DNA"/>
</dbReference>
<keyword evidence="3" id="KW-1185">Reference proteome</keyword>
<dbReference type="InterPro" id="IPR008407">
    <property type="entry name" value="Brnchd-chn_aa_trnsp_AzlD"/>
</dbReference>
<feature type="transmembrane region" description="Helical" evidence="1">
    <location>
        <begin position="12"/>
        <end position="33"/>
    </location>
</feature>
<keyword evidence="1" id="KW-0812">Transmembrane</keyword>
<evidence type="ECO:0000256" key="1">
    <source>
        <dbReference type="SAM" id="Phobius"/>
    </source>
</evidence>
<gene>
    <name evidence="2" type="ORF">GPA10_10400</name>
</gene>
<protein>
    <submittedName>
        <fullName evidence="2">AzlD domain-containing protein</fullName>
    </submittedName>
</protein>
<dbReference type="AlphaFoldDB" id="A0A6L6WSB0"/>
<name>A0A6L6WSB0_9ACTN</name>
<keyword evidence="1" id="KW-0472">Membrane</keyword>
<comment type="caution">
    <text evidence="2">The sequence shown here is derived from an EMBL/GenBank/DDBJ whole genome shotgun (WGS) entry which is preliminary data.</text>
</comment>
<accession>A0A6L6WSB0</accession>
<evidence type="ECO:0000313" key="2">
    <source>
        <dbReference type="EMBL" id="MVO85152.1"/>
    </source>
</evidence>
<proteinExistence type="predicted"/>
<feature type="transmembrane region" description="Helical" evidence="1">
    <location>
        <begin position="91"/>
        <end position="110"/>
    </location>
</feature>
<evidence type="ECO:0000313" key="3">
    <source>
        <dbReference type="Proteomes" id="UP000483802"/>
    </source>
</evidence>
<dbReference type="Pfam" id="PF05437">
    <property type="entry name" value="AzlD"/>
    <property type="match status" value="1"/>
</dbReference>
<dbReference type="Proteomes" id="UP000483802">
    <property type="component" value="Unassembled WGS sequence"/>
</dbReference>
<keyword evidence="1" id="KW-1133">Transmembrane helix</keyword>
<reference evidence="2 3" key="1">
    <citation type="submission" date="2019-11" db="EMBL/GenBank/DDBJ databases">
        <title>Streptomyces typhae sp. nov., a novel endophytic actinomycete isolated from the root of cattail pollen (Typha angustifolia L.).</title>
        <authorList>
            <person name="Peng C."/>
        </authorList>
    </citation>
    <scope>NUCLEOTIDE SEQUENCE [LARGE SCALE GENOMIC DNA]</scope>
    <source>
        <strain evidence="3">p1417</strain>
    </source>
</reference>